<gene>
    <name evidence="1" type="ORF">UFOVP117_153</name>
</gene>
<accession>A0A6J5L9F4</accession>
<reference evidence="1" key="1">
    <citation type="submission" date="2020-04" db="EMBL/GenBank/DDBJ databases">
        <authorList>
            <person name="Chiriac C."/>
            <person name="Salcher M."/>
            <person name="Ghai R."/>
            <person name="Kavagutti S V."/>
        </authorList>
    </citation>
    <scope>NUCLEOTIDE SEQUENCE</scope>
</reference>
<proteinExistence type="predicted"/>
<name>A0A6J5L9F4_9CAUD</name>
<dbReference type="EMBL" id="LR796235">
    <property type="protein sequence ID" value="CAB4129896.1"/>
    <property type="molecule type" value="Genomic_DNA"/>
</dbReference>
<sequence>MTQKQQDALDNIMDNFDFDQVHKVMVFLNWKWANSNGSLGVPEKYELRGEARRLLKMAIEEKTTVSTGGFIAEYREGEVDGWMDLKFVVSDWDEKVEKDLVD</sequence>
<protein>
    <submittedName>
        <fullName evidence="1">Uncharacterized protein</fullName>
    </submittedName>
</protein>
<organism evidence="1">
    <name type="scientific">uncultured Caudovirales phage</name>
    <dbReference type="NCBI Taxonomy" id="2100421"/>
    <lineage>
        <taxon>Viruses</taxon>
        <taxon>Duplodnaviria</taxon>
        <taxon>Heunggongvirae</taxon>
        <taxon>Uroviricota</taxon>
        <taxon>Caudoviricetes</taxon>
        <taxon>Peduoviridae</taxon>
        <taxon>Maltschvirus</taxon>
        <taxon>Maltschvirus maltsch</taxon>
    </lineage>
</organism>
<evidence type="ECO:0000313" key="1">
    <source>
        <dbReference type="EMBL" id="CAB4129896.1"/>
    </source>
</evidence>